<evidence type="ECO:0000313" key="2">
    <source>
        <dbReference type="Proteomes" id="UP001497644"/>
    </source>
</evidence>
<reference evidence="1" key="1">
    <citation type="submission" date="2024-04" db="EMBL/GenBank/DDBJ databases">
        <authorList>
            <consortium name="Molecular Ecology Group"/>
        </authorList>
    </citation>
    <scope>NUCLEOTIDE SEQUENCE</scope>
</reference>
<proteinExistence type="predicted"/>
<evidence type="ECO:0000313" key="1">
    <source>
        <dbReference type="EMBL" id="CAL1679305.1"/>
    </source>
</evidence>
<name>A0AAV2NHS5_9HYME</name>
<dbReference type="EMBL" id="OZ034838">
    <property type="protein sequence ID" value="CAL1679305.1"/>
    <property type="molecule type" value="Genomic_DNA"/>
</dbReference>
<protein>
    <submittedName>
        <fullName evidence="1">Uncharacterized protein</fullName>
    </submittedName>
</protein>
<gene>
    <name evidence="1" type="ORF">LPLAT_LOCUS5006</name>
</gene>
<accession>A0AAV2NHS5</accession>
<sequence length="101" mass="11465">MHRIRIKIGKSETRVAQTNINKIDNIRAEKDDEIGDVAPVLEAYRDREKIYRVRIAIFVDVLDALARLHHSYVATRRDAMHASSSFLIGAALSLHVRLGCL</sequence>
<dbReference type="Proteomes" id="UP001497644">
    <property type="component" value="Chromosome 15"/>
</dbReference>
<organism evidence="1 2">
    <name type="scientific">Lasius platythorax</name>
    <dbReference type="NCBI Taxonomy" id="488582"/>
    <lineage>
        <taxon>Eukaryota</taxon>
        <taxon>Metazoa</taxon>
        <taxon>Ecdysozoa</taxon>
        <taxon>Arthropoda</taxon>
        <taxon>Hexapoda</taxon>
        <taxon>Insecta</taxon>
        <taxon>Pterygota</taxon>
        <taxon>Neoptera</taxon>
        <taxon>Endopterygota</taxon>
        <taxon>Hymenoptera</taxon>
        <taxon>Apocrita</taxon>
        <taxon>Aculeata</taxon>
        <taxon>Formicoidea</taxon>
        <taxon>Formicidae</taxon>
        <taxon>Formicinae</taxon>
        <taxon>Lasius</taxon>
        <taxon>Lasius</taxon>
    </lineage>
</organism>
<keyword evidence="2" id="KW-1185">Reference proteome</keyword>
<dbReference type="AlphaFoldDB" id="A0AAV2NHS5"/>